<proteinExistence type="predicted"/>
<dbReference type="InterPro" id="IPR045470">
    <property type="entry name" value="DUF6495"/>
</dbReference>
<dbReference type="Pfam" id="PF20105">
    <property type="entry name" value="DUF6495"/>
    <property type="match status" value="1"/>
</dbReference>
<accession>A0A2S6HZU0</accession>
<keyword evidence="2" id="KW-1185">Reference proteome</keyword>
<reference evidence="1 2" key="1">
    <citation type="submission" date="2018-02" db="EMBL/GenBank/DDBJ databases">
        <title>Genomic Encyclopedia of Archaeal and Bacterial Type Strains, Phase II (KMG-II): from individual species to whole genera.</title>
        <authorList>
            <person name="Goeker M."/>
        </authorList>
    </citation>
    <scope>NUCLEOTIDE SEQUENCE [LARGE SCALE GENOMIC DNA]</scope>
    <source>
        <strain evidence="1 2">DSM 29526</strain>
    </source>
</reference>
<gene>
    <name evidence="1" type="ORF">CLV84_4199</name>
</gene>
<organism evidence="1 2">
    <name type="scientific">Neolewinella xylanilytica</name>
    <dbReference type="NCBI Taxonomy" id="1514080"/>
    <lineage>
        <taxon>Bacteria</taxon>
        <taxon>Pseudomonadati</taxon>
        <taxon>Bacteroidota</taxon>
        <taxon>Saprospiria</taxon>
        <taxon>Saprospirales</taxon>
        <taxon>Lewinellaceae</taxon>
        <taxon>Neolewinella</taxon>
    </lineage>
</organism>
<dbReference type="EMBL" id="PTJC01000009">
    <property type="protein sequence ID" value="PPK84049.1"/>
    <property type="molecule type" value="Genomic_DNA"/>
</dbReference>
<name>A0A2S6HZU0_9BACT</name>
<evidence type="ECO:0000313" key="1">
    <source>
        <dbReference type="EMBL" id="PPK84049.1"/>
    </source>
</evidence>
<dbReference type="AlphaFoldDB" id="A0A2S6HZU0"/>
<comment type="caution">
    <text evidence="1">The sequence shown here is derived from an EMBL/GenBank/DDBJ whole genome shotgun (WGS) entry which is preliminary data.</text>
</comment>
<dbReference type="Proteomes" id="UP000237662">
    <property type="component" value="Unassembled WGS sequence"/>
</dbReference>
<evidence type="ECO:0000313" key="2">
    <source>
        <dbReference type="Proteomes" id="UP000237662"/>
    </source>
</evidence>
<dbReference type="RefSeq" id="WP_104421760.1">
    <property type="nucleotide sequence ID" value="NZ_PTJC01000009.1"/>
</dbReference>
<dbReference type="OrthoDB" id="956723at2"/>
<protein>
    <submittedName>
        <fullName evidence="1">Uncharacterized protein</fullName>
    </submittedName>
</protein>
<sequence>MKETKFRRLRRDELEEVRPQFVKFLSVNGIDADSWVRIKTEDPQRADGLILQFSQIVFSGVIDRVEYLIQRNPHDLRTYRTGPEKIEMRGLLISGETSVDLTDTELPPQEIFARLKADGARPKLYSAERAYLPIGRDQDIFLRMEEGALIDNGALFQLLDGLK</sequence>